<sequence length="435" mass="44491">MTPEIDPATRALRTLLDGFLAAAIKAAHPDTCLPSHLPPPTPGRLIILGAGKAGGSMAAVASRFYREQHGLGDDRIVGLAVARHGYGQDAPGIRMVEAGHPVPDEAGIAATREALALATAAGPDDEVLVLLSGGGSANWIAPAGDLTLAEKQAITRAMLRSGAPIGEINTVRKHLSRIKGGRLAVAARNARSILTLAISDVPFDDPAVIASGPTVPDPSTLAESRAICERRGIPLPETGIRLLNDPLNETPKAGDPAFARAEYRIVARPIDALEAAAAAAKAAGYEPVMLGADLEGEAREVAAEHARIAREIKASGRKVALISGGELTVTIRGEGHGGPNQEYALALAIALDGEAGIAGIAADTDGTDGGRGEATDPAGGLVDPTTLARARAAGLDPAAMLADNDSTRFFAEIGDLVQPGPTKTNVNDCRIILVG</sequence>
<dbReference type="InterPro" id="IPR007835">
    <property type="entry name" value="MOFRL"/>
</dbReference>
<accession>A0ABQ4QKA7</accession>
<feature type="domain" description="MOFRL" evidence="1">
    <location>
        <begin position="319"/>
        <end position="428"/>
    </location>
</feature>
<evidence type="ECO:0000313" key="3">
    <source>
        <dbReference type="EMBL" id="GJD45292.1"/>
    </source>
</evidence>
<name>A0ABQ4QKA7_9HYPH</name>
<organism evidence="3 4">
    <name type="scientific">Methylobacterium cerastii</name>
    <dbReference type="NCBI Taxonomy" id="932741"/>
    <lineage>
        <taxon>Bacteria</taxon>
        <taxon>Pseudomonadati</taxon>
        <taxon>Pseudomonadota</taxon>
        <taxon>Alphaproteobacteria</taxon>
        <taxon>Hyphomicrobiales</taxon>
        <taxon>Methylobacteriaceae</taxon>
        <taxon>Methylobacterium</taxon>
    </lineage>
</organism>
<dbReference type="SUPFAM" id="SSF82544">
    <property type="entry name" value="GckA/TtuD-like"/>
    <property type="match status" value="1"/>
</dbReference>
<feature type="domain" description="MOFRL-associated" evidence="2">
    <location>
        <begin position="18"/>
        <end position="238"/>
    </location>
</feature>
<dbReference type="Gene3D" id="3.40.1480.10">
    <property type="entry name" value="MOFRL domain"/>
    <property type="match status" value="1"/>
</dbReference>
<dbReference type="PANTHER" id="PTHR12227">
    <property type="entry name" value="GLYCERATE KINASE"/>
    <property type="match status" value="1"/>
</dbReference>
<keyword evidence="4" id="KW-1185">Reference proteome</keyword>
<proteinExistence type="predicted"/>
<gene>
    <name evidence="3" type="primary">ttuD</name>
    <name evidence="3" type="ORF">AFCDBAGC_3163</name>
</gene>
<evidence type="ECO:0000259" key="2">
    <source>
        <dbReference type="Pfam" id="PF13660"/>
    </source>
</evidence>
<dbReference type="EMBL" id="BPQG01000048">
    <property type="protein sequence ID" value="GJD45292.1"/>
    <property type="molecule type" value="Genomic_DNA"/>
</dbReference>
<protein>
    <submittedName>
        <fullName evidence="3">Hydroxypyruvate reductase</fullName>
    </submittedName>
</protein>
<dbReference type="Gene3D" id="3.40.50.10180">
    <property type="entry name" value="Glycerate kinase, MOFRL-like N-terminal domain"/>
    <property type="match status" value="1"/>
</dbReference>
<evidence type="ECO:0000259" key="1">
    <source>
        <dbReference type="Pfam" id="PF05161"/>
    </source>
</evidence>
<dbReference type="Pfam" id="PF13660">
    <property type="entry name" value="DUF4147"/>
    <property type="match status" value="1"/>
</dbReference>
<dbReference type="InterPro" id="IPR037035">
    <property type="entry name" value="GK-like_C_sf"/>
</dbReference>
<dbReference type="InterPro" id="IPR025286">
    <property type="entry name" value="MOFRL_assoc_dom"/>
</dbReference>
<dbReference type="Proteomes" id="UP001055117">
    <property type="component" value="Unassembled WGS sequence"/>
</dbReference>
<dbReference type="PANTHER" id="PTHR12227:SF0">
    <property type="entry name" value="GLYCERATE KINASE"/>
    <property type="match status" value="1"/>
</dbReference>
<dbReference type="InterPro" id="IPR038614">
    <property type="entry name" value="GK_N_sf"/>
</dbReference>
<dbReference type="InterPro" id="IPR039760">
    <property type="entry name" value="MOFRL_protein"/>
</dbReference>
<dbReference type="RefSeq" id="WP_147829808.1">
    <property type="nucleotide sequence ID" value="NZ_BPQG01000048.1"/>
</dbReference>
<dbReference type="Pfam" id="PF05161">
    <property type="entry name" value="MOFRL"/>
    <property type="match status" value="1"/>
</dbReference>
<comment type="caution">
    <text evidence="3">The sequence shown here is derived from an EMBL/GenBank/DDBJ whole genome shotgun (WGS) entry which is preliminary data.</text>
</comment>
<evidence type="ECO:0000313" key="4">
    <source>
        <dbReference type="Proteomes" id="UP001055117"/>
    </source>
</evidence>
<reference evidence="3 4" key="1">
    <citation type="journal article" date="2021" name="Front. Microbiol.">
        <title>Comprehensive Comparative Genomics and Phenotyping of Methylobacterium Species.</title>
        <authorList>
            <person name="Alessa O."/>
            <person name="Ogura Y."/>
            <person name="Fujitani Y."/>
            <person name="Takami H."/>
            <person name="Hayashi T."/>
            <person name="Sahin N."/>
            <person name="Tani A."/>
        </authorList>
    </citation>
    <scope>NUCLEOTIDE SEQUENCE [LARGE SCALE GENOMIC DNA]</scope>
    <source>
        <strain evidence="3 4">DSM 23679</strain>
    </source>
</reference>